<dbReference type="EMBL" id="JARYMX010000008">
    <property type="protein sequence ID" value="KAJ9539204.1"/>
    <property type="molecule type" value="Genomic_DNA"/>
</dbReference>
<dbReference type="PANTHER" id="PTHR10366">
    <property type="entry name" value="NAD DEPENDENT EPIMERASE/DEHYDRATASE"/>
    <property type="match status" value="1"/>
</dbReference>
<dbReference type="InterPro" id="IPR050425">
    <property type="entry name" value="NAD(P)_dehydrat-like"/>
</dbReference>
<evidence type="ECO:0000313" key="5">
    <source>
        <dbReference type="Proteomes" id="UP001172457"/>
    </source>
</evidence>
<protein>
    <recommendedName>
        <fullName evidence="3">NAD-dependent epimerase/dehydratase domain-containing protein</fullName>
    </recommendedName>
</protein>
<reference evidence="4" key="1">
    <citation type="submission" date="2023-03" db="EMBL/GenBank/DDBJ databases">
        <title>Chromosome-scale reference genome and RAD-based genetic map of yellow starthistle (Centaurea solstitialis) reveal putative structural variation and QTLs associated with invader traits.</title>
        <authorList>
            <person name="Reatini B."/>
            <person name="Cang F.A."/>
            <person name="Jiang Q."/>
            <person name="Mckibben M.T.W."/>
            <person name="Barker M.S."/>
            <person name="Rieseberg L.H."/>
            <person name="Dlugosch K.M."/>
        </authorList>
    </citation>
    <scope>NUCLEOTIDE SEQUENCE</scope>
    <source>
        <strain evidence="4">CAN-66</strain>
        <tissue evidence="4">Leaf</tissue>
    </source>
</reference>
<organism evidence="4 5">
    <name type="scientific">Centaurea solstitialis</name>
    <name type="common">yellow star-thistle</name>
    <dbReference type="NCBI Taxonomy" id="347529"/>
    <lineage>
        <taxon>Eukaryota</taxon>
        <taxon>Viridiplantae</taxon>
        <taxon>Streptophyta</taxon>
        <taxon>Embryophyta</taxon>
        <taxon>Tracheophyta</taxon>
        <taxon>Spermatophyta</taxon>
        <taxon>Magnoliopsida</taxon>
        <taxon>eudicotyledons</taxon>
        <taxon>Gunneridae</taxon>
        <taxon>Pentapetalae</taxon>
        <taxon>asterids</taxon>
        <taxon>campanulids</taxon>
        <taxon>Asterales</taxon>
        <taxon>Asteraceae</taxon>
        <taxon>Carduoideae</taxon>
        <taxon>Cardueae</taxon>
        <taxon>Centaureinae</taxon>
        <taxon>Centaurea</taxon>
    </lineage>
</organism>
<dbReference type="InterPro" id="IPR001509">
    <property type="entry name" value="Epimerase_deHydtase"/>
</dbReference>
<dbReference type="SUPFAM" id="SSF51735">
    <property type="entry name" value="NAD(P)-binding Rossmann-fold domains"/>
    <property type="match status" value="1"/>
</dbReference>
<keyword evidence="2" id="KW-0560">Oxidoreductase</keyword>
<dbReference type="GO" id="GO:0016616">
    <property type="term" value="F:oxidoreductase activity, acting on the CH-OH group of donors, NAD or NADP as acceptor"/>
    <property type="evidence" value="ECO:0007669"/>
    <property type="project" value="TreeGrafter"/>
</dbReference>
<name>A0AA38S9Z8_9ASTR</name>
<feature type="domain" description="NAD-dependent epimerase/dehydratase" evidence="3">
    <location>
        <begin position="9"/>
        <end position="260"/>
    </location>
</feature>
<dbReference type="AlphaFoldDB" id="A0AA38S9Z8"/>
<evidence type="ECO:0000259" key="3">
    <source>
        <dbReference type="Pfam" id="PF01370"/>
    </source>
</evidence>
<sequence length="353" mass="39780">MESKSWCKVCVTGGAGYIGSALVHSLLQKGYIVHATLRNLGDESKVGLLRGFPYAEERLYLFEAVFYKPQEFEQAIQGCKFVFHVATPIYDTSGYENKDKIVATINAVKQIADVCIQSTTVRRLVYTASLVAASPLKDDGSGYKTTMDESCWTPLHINVPYSNDIIKEYIKAKTKGEQEILKIGDEKASKLEVVTLSCGLVGGRGHLPYVASSVMTLISQVINNATRYYLLRHIEELLGKIPIVHIEDVCRAHIFCAEKPLVNGRFLCSSSYVTSADIAKYYLENYPHLHLNQEFIWTLALSRVSCFRRYLEGPTREIKWGSTKLEDKGFSYKHNIKTILDDCIEYAKRFGNI</sequence>
<gene>
    <name evidence="4" type="ORF">OSB04_031937</name>
</gene>
<proteinExistence type="predicted"/>
<evidence type="ECO:0000256" key="1">
    <source>
        <dbReference type="ARBA" id="ARBA00022857"/>
    </source>
</evidence>
<keyword evidence="5" id="KW-1185">Reference proteome</keyword>
<dbReference type="PANTHER" id="PTHR10366:SF696">
    <property type="entry name" value="OS07G0601900 PROTEIN"/>
    <property type="match status" value="1"/>
</dbReference>
<accession>A0AA38S9Z8</accession>
<dbReference type="InterPro" id="IPR036291">
    <property type="entry name" value="NAD(P)-bd_dom_sf"/>
</dbReference>
<dbReference type="Proteomes" id="UP001172457">
    <property type="component" value="Chromosome 8"/>
</dbReference>
<evidence type="ECO:0000256" key="2">
    <source>
        <dbReference type="ARBA" id="ARBA00023002"/>
    </source>
</evidence>
<keyword evidence="1" id="KW-0521">NADP</keyword>
<evidence type="ECO:0000313" key="4">
    <source>
        <dbReference type="EMBL" id="KAJ9539204.1"/>
    </source>
</evidence>
<dbReference type="FunFam" id="3.40.50.720:FF:000645">
    <property type="entry name" value="Anthocyanidin reductase ((2S)-flavan-3-ol-forming)"/>
    <property type="match status" value="1"/>
</dbReference>
<comment type="caution">
    <text evidence="4">The sequence shown here is derived from an EMBL/GenBank/DDBJ whole genome shotgun (WGS) entry which is preliminary data.</text>
</comment>
<dbReference type="Pfam" id="PF01370">
    <property type="entry name" value="Epimerase"/>
    <property type="match status" value="1"/>
</dbReference>
<dbReference type="Gene3D" id="3.40.50.720">
    <property type="entry name" value="NAD(P)-binding Rossmann-like Domain"/>
    <property type="match status" value="1"/>
</dbReference>